<name>A0A3R7CDM7_CLOSI</name>
<evidence type="ECO:0000313" key="1">
    <source>
        <dbReference type="EMBL" id="KAG5445558.1"/>
    </source>
</evidence>
<dbReference type="InParanoid" id="A0A3R7CDM7"/>
<reference evidence="1 2" key="1">
    <citation type="journal article" date="2018" name="Biotechnol. Adv.">
        <title>Improved genomic resources and new bioinformatic workflow for the carcinogenic parasite Clonorchis sinensis: Biotechnological implications.</title>
        <authorList>
            <person name="Wang D."/>
            <person name="Korhonen P.K."/>
            <person name="Gasser R.B."/>
            <person name="Young N.D."/>
        </authorList>
    </citation>
    <scope>NUCLEOTIDE SEQUENCE [LARGE SCALE GENOMIC DNA]</scope>
    <source>
        <strain evidence="1">Cs-k2</strain>
    </source>
</reference>
<keyword evidence="2" id="KW-1185">Reference proteome</keyword>
<reference evidence="1 2" key="2">
    <citation type="journal article" date="2021" name="Genomics">
        <title>High-quality reference genome for Clonorchis sinensis.</title>
        <authorList>
            <person name="Young N.D."/>
            <person name="Stroehlein A.J."/>
            <person name="Kinkar L."/>
            <person name="Wang T."/>
            <person name="Sohn W.M."/>
            <person name="Chang B.C.H."/>
            <person name="Kaur P."/>
            <person name="Weisz D."/>
            <person name="Dudchenko O."/>
            <person name="Aiden E.L."/>
            <person name="Korhonen P.K."/>
            <person name="Gasser R.B."/>
        </authorList>
    </citation>
    <scope>NUCLEOTIDE SEQUENCE [LARGE SCALE GENOMIC DNA]</scope>
    <source>
        <strain evidence="1">Cs-k2</strain>
    </source>
</reference>
<organism evidence="1 2">
    <name type="scientific">Clonorchis sinensis</name>
    <name type="common">Chinese liver fluke</name>
    <dbReference type="NCBI Taxonomy" id="79923"/>
    <lineage>
        <taxon>Eukaryota</taxon>
        <taxon>Metazoa</taxon>
        <taxon>Spiralia</taxon>
        <taxon>Lophotrochozoa</taxon>
        <taxon>Platyhelminthes</taxon>
        <taxon>Trematoda</taxon>
        <taxon>Digenea</taxon>
        <taxon>Opisthorchiida</taxon>
        <taxon>Opisthorchiata</taxon>
        <taxon>Opisthorchiidae</taxon>
        <taxon>Clonorchis</taxon>
    </lineage>
</organism>
<accession>A0A3R7CDM7</accession>
<proteinExistence type="predicted"/>
<gene>
    <name evidence="1" type="ORF">CSKR_106936</name>
</gene>
<dbReference type="Proteomes" id="UP000286415">
    <property type="component" value="Unassembled WGS sequence"/>
</dbReference>
<protein>
    <submittedName>
        <fullName evidence="1">Uncharacterized protein</fullName>
    </submittedName>
</protein>
<sequence>MILLQMQQAACKTNRKSRNPKKLVPDVSRNIFGARLLLPDEGMRSELENLLSMSQPCICSVNRQKPVDQTSFKQGISITSHVRRGYFRRSSSGTPKRVS</sequence>
<evidence type="ECO:0000313" key="2">
    <source>
        <dbReference type="Proteomes" id="UP000286415"/>
    </source>
</evidence>
<dbReference type="AlphaFoldDB" id="A0A3R7CDM7"/>
<dbReference type="EMBL" id="NIRI02000056">
    <property type="protein sequence ID" value="KAG5445558.1"/>
    <property type="molecule type" value="Genomic_DNA"/>
</dbReference>
<comment type="caution">
    <text evidence="1">The sequence shown here is derived from an EMBL/GenBank/DDBJ whole genome shotgun (WGS) entry which is preliminary data.</text>
</comment>